<dbReference type="EMBL" id="PVMZ01000044">
    <property type="protein sequence ID" value="PRX06006.1"/>
    <property type="molecule type" value="Genomic_DNA"/>
</dbReference>
<comment type="caution">
    <text evidence="3">The sequence shown here is derived from an EMBL/GenBank/DDBJ whole genome shotgun (WGS) entry which is preliminary data.</text>
</comment>
<keyword evidence="4" id="KW-1185">Reference proteome</keyword>
<organism evidence="3 4">
    <name type="scientific">Actinoplanes italicus</name>
    <dbReference type="NCBI Taxonomy" id="113567"/>
    <lineage>
        <taxon>Bacteria</taxon>
        <taxon>Bacillati</taxon>
        <taxon>Actinomycetota</taxon>
        <taxon>Actinomycetes</taxon>
        <taxon>Micromonosporales</taxon>
        <taxon>Micromonosporaceae</taxon>
        <taxon>Actinoplanes</taxon>
    </lineage>
</organism>
<evidence type="ECO:0000259" key="2">
    <source>
        <dbReference type="Pfam" id="PF26604"/>
    </source>
</evidence>
<accession>A0A2T0JEH2</accession>
<sequence>MAQTLSLAGAFLVLAAFVLLQLGRLRVDTVTYQLLNLVGGGLLAGAGLLTATWGFVVLNSVWAAVAIVKLWQLARRRPAEAV</sequence>
<keyword evidence="1" id="KW-0472">Membrane</keyword>
<name>A0A2T0JEH2_9ACTN</name>
<dbReference type="InterPro" id="IPR058058">
    <property type="entry name" value="CBU_0592-like"/>
</dbReference>
<feature type="transmembrane region" description="Helical" evidence="1">
    <location>
        <begin position="41"/>
        <end position="68"/>
    </location>
</feature>
<evidence type="ECO:0000313" key="3">
    <source>
        <dbReference type="EMBL" id="PRX06006.1"/>
    </source>
</evidence>
<keyword evidence="1" id="KW-1133">Transmembrane helix</keyword>
<protein>
    <recommendedName>
        <fullName evidence="2">CBU-0592-like domain-containing protein</fullName>
    </recommendedName>
</protein>
<proteinExistence type="predicted"/>
<evidence type="ECO:0000256" key="1">
    <source>
        <dbReference type="SAM" id="Phobius"/>
    </source>
</evidence>
<dbReference type="Pfam" id="PF26604">
    <property type="entry name" value="CBU_0592"/>
    <property type="match status" value="1"/>
</dbReference>
<reference evidence="3 4" key="1">
    <citation type="submission" date="2018-03" db="EMBL/GenBank/DDBJ databases">
        <title>Genomic Encyclopedia of Archaeal and Bacterial Type Strains, Phase II (KMG-II): from individual species to whole genera.</title>
        <authorList>
            <person name="Goeker M."/>
        </authorList>
    </citation>
    <scope>NUCLEOTIDE SEQUENCE [LARGE SCALE GENOMIC DNA]</scope>
    <source>
        <strain evidence="3 4">DSM 43146</strain>
    </source>
</reference>
<keyword evidence="1" id="KW-0812">Transmembrane</keyword>
<feature type="domain" description="CBU-0592-like" evidence="2">
    <location>
        <begin position="3"/>
        <end position="77"/>
    </location>
</feature>
<evidence type="ECO:0000313" key="4">
    <source>
        <dbReference type="Proteomes" id="UP000239415"/>
    </source>
</evidence>
<gene>
    <name evidence="3" type="ORF">CLV67_14430</name>
</gene>
<dbReference type="AlphaFoldDB" id="A0A2T0JEH2"/>
<dbReference type="RefSeq" id="WP_106331059.1">
    <property type="nucleotide sequence ID" value="NZ_BOMO01000186.1"/>
</dbReference>
<dbReference type="Proteomes" id="UP000239415">
    <property type="component" value="Unassembled WGS sequence"/>
</dbReference>
<dbReference type="NCBIfam" id="NF047864">
    <property type="entry name" value="CBU_0592_membra"/>
    <property type="match status" value="1"/>
</dbReference>